<feature type="transmembrane region" description="Helical" evidence="8">
    <location>
        <begin position="355"/>
        <end position="373"/>
    </location>
</feature>
<protein>
    <recommendedName>
        <fullName evidence="9">Glycosyltransferase RgtA/B/C/D-like domain-containing protein</fullName>
    </recommendedName>
</protein>
<evidence type="ECO:0000313" key="11">
    <source>
        <dbReference type="Proteomes" id="UP000176682"/>
    </source>
</evidence>
<organism evidence="10 11">
    <name type="scientific">Candidatus Collierbacteria bacterium RIFOXYB1_FULL_49_13</name>
    <dbReference type="NCBI Taxonomy" id="1817728"/>
    <lineage>
        <taxon>Bacteria</taxon>
        <taxon>Candidatus Collieribacteriota</taxon>
    </lineage>
</organism>
<dbReference type="Pfam" id="PF13231">
    <property type="entry name" value="PMT_2"/>
    <property type="match status" value="1"/>
</dbReference>
<proteinExistence type="predicted"/>
<keyword evidence="5 8" id="KW-0812">Transmembrane</keyword>
<feature type="transmembrane region" description="Helical" evidence="8">
    <location>
        <begin position="326"/>
        <end position="343"/>
    </location>
</feature>
<dbReference type="GO" id="GO:0005886">
    <property type="term" value="C:plasma membrane"/>
    <property type="evidence" value="ECO:0007669"/>
    <property type="project" value="UniProtKB-SubCell"/>
</dbReference>
<evidence type="ECO:0000256" key="8">
    <source>
        <dbReference type="SAM" id="Phobius"/>
    </source>
</evidence>
<gene>
    <name evidence="10" type="ORF">A2368_00405</name>
</gene>
<evidence type="ECO:0000313" key="10">
    <source>
        <dbReference type="EMBL" id="OGD78867.1"/>
    </source>
</evidence>
<evidence type="ECO:0000256" key="3">
    <source>
        <dbReference type="ARBA" id="ARBA00022676"/>
    </source>
</evidence>
<feature type="transmembrane region" description="Helical" evidence="8">
    <location>
        <begin position="112"/>
        <end position="128"/>
    </location>
</feature>
<feature type="transmembrane region" description="Helical" evidence="8">
    <location>
        <begin position="134"/>
        <end position="151"/>
    </location>
</feature>
<evidence type="ECO:0000259" key="9">
    <source>
        <dbReference type="Pfam" id="PF13231"/>
    </source>
</evidence>
<keyword evidence="7 8" id="KW-0472">Membrane</keyword>
<evidence type="ECO:0000256" key="1">
    <source>
        <dbReference type="ARBA" id="ARBA00004651"/>
    </source>
</evidence>
<evidence type="ECO:0000256" key="4">
    <source>
        <dbReference type="ARBA" id="ARBA00022679"/>
    </source>
</evidence>
<accession>A0A1F5FH39</accession>
<feature type="domain" description="Glycosyltransferase RgtA/B/C/D-like" evidence="9">
    <location>
        <begin position="66"/>
        <end position="214"/>
    </location>
</feature>
<keyword evidence="6 8" id="KW-1133">Transmembrane helix</keyword>
<feature type="transmembrane region" description="Helical" evidence="8">
    <location>
        <begin position="303"/>
        <end position="320"/>
    </location>
</feature>
<sequence length="533" mass="61148">MKKIWLILALAAFLRLFLLGSVPASLNWDEISMGVSANSIMQTGMDEWGEKLPIFFRSYGEWKSAVYIYLLVPFIKVLGLNAWAVRLPSALAGILAVYLTYLIGKKLYSDKVGLWASFLLAVSPWHLMLSRPAFEANVSLTLILAGIYFFLRFSLKSNIYFLISSAIALGLAPHTYNSAKVVVPLLALYLIFSTKLYKHLKQLALFLGILALFAAPILLNLVSGRAQYRYSQVGVTTDQKGLTEFIDNRRTFPLPALANKFVFNRATYFVYKTARNYLSYFDPSFLALEAGDHNQHHLKFFGVLYKTEFVLVLLGLYLLLSRKLTPLTGLPLILISLGFLPASMTRDSHHVLRSILTLPGWQLLAGLGLSHLQTTKSKFLTPIIFLLVSEAIIFILLYFTWYPKAFARDWQSGYSEVAAYLKTHESEYDRIVMTKWYGEPQLFLAFYNRWDPTWFQTENHQNLRYETEGKIWLDQLPEYYLGKYTFKYLNWQDEDKSPRTLFIGKWDDFYPDSHIVKTVSFPDGSPAFLLVEP</sequence>
<feature type="transmembrane region" description="Helical" evidence="8">
    <location>
        <begin position="379"/>
        <end position="401"/>
    </location>
</feature>
<evidence type="ECO:0000256" key="6">
    <source>
        <dbReference type="ARBA" id="ARBA00022989"/>
    </source>
</evidence>
<dbReference type="GO" id="GO:0016763">
    <property type="term" value="F:pentosyltransferase activity"/>
    <property type="evidence" value="ECO:0007669"/>
    <property type="project" value="TreeGrafter"/>
</dbReference>
<dbReference type="InterPro" id="IPR038731">
    <property type="entry name" value="RgtA/B/C-like"/>
</dbReference>
<evidence type="ECO:0000256" key="7">
    <source>
        <dbReference type="ARBA" id="ARBA00023136"/>
    </source>
</evidence>
<keyword evidence="4" id="KW-0808">Transferase</keyword>
<dbReference type="Proteomes" id="UP000176682">
    <property type="component" value="Unassembled WGS sequence"/>
</dbReference>
<feature type="transmembrane region" description="Helical" evidence="8">
    <location>
        <begin position="203"/>
        <end position="222"/>
    </location>
</feature>
<keyword evidence="2" id="KW-1003">Cell membrane</keyword>
<keyword evidence="3" id="KW-0328">Glycosyltransferase</keyword>
<dbReference type="PANTHER" id="PTHR33908:SF11">
    <property type="entry name" value="MEMBRANE PROTEIN"/>
    <property type="match status" value="1"/>
</dbReference>
<evidence type="ECO:0000256" key="2">
    <source>
        <dbReference type="ARBA" id="ARBA00022475"/>
    </source>
</evidence>
<evidence type="ECO:0000256" key="5">
    <source>
        <dbReference type="ARBA" id="ARBA00022692"/>
    </source>
</evidence>
<feature type="transmembrane region" description="Helical" evidence="8">
    <location>
        <begin position="83"/>
        <end position="103"/>
    </location>
</feature>
<dbReference type="GO" id="GO:0009103">
    <property type="term" value="P:lipopolysaccharide biosynthetic process"/>
    <property type="evidence" value="ECO:0007669"/>
    <property type="project" value="UniProtKB-ARBA"/>
</dbReference>
<comment type="subcellular location">
    <subcellularLocation>
        <location evidence="1">Cell membrane</location>
        <topology evidence="1">Multi-pass membrane protein</topology>
    </subcellularLocation>
</comment>
<dbReference type="EMBL" id="MFAM01000033">
    <property type="protein sequence ID" value="OGD78867.1"/>
    <property type="molecule type" value="Genomic_DNA"/>
</dbReference>
<name>A0A1F5FH39_9BACT</name>
<dbReference type="InterPro" id="IPR050297">
    <property type="entry name" value="LipidA_mod_glycosyltrf_83"/>
</dbReference>
<dbReference type="PANTHER" id="PTHR33908">
    <property type="entry name" value="MANNOSYLTRANSFERASE YKCB-RELATED"/>
    <property type="match status" value="1"/>
</dbReference>
<reference evidence="10 11" key="1">
    <citation type="journal article" date="2016" name="Nat. Commun.">
        <title>Thousands of microbial genomes shed light on interconnected biogeochemical processes in an aquifer system.</title>
        <authorList>
            <person name="Anantharaman K."/>
            <person name="Brown C.T."/>
            <person name="Hug L.A."/>
            <person name="Sharon I."/>
            <person name="Castelle C.J."/>
            <person name="Probst A.J."/>
            <person name="Thomas B.C."/>
            <person name="Singh A."/>
            <person name="Wilkins M.J."/>
            <person name="Karaoz U."/>
            <person name="Brodie E.L."/>
            <person name="Williams K.H."/>
            <person name="Hubbard S.S."/>
            <person name="Banfield J.F."/>
        </authorList>
    </citation>
    <scope>NUCLEOTIDE SEQUENCE [LARGE SCALE GENOMIC DNA]</scope>
</reference>
<dbReference type="AlphaFoldDB" id="A0A1F5FH39"/>
<comment type="caution">
    <text evidence="10">The sequence shown here is derived from an EMBL/GenBank/DDBJ whole genome shotgun (WGS) entry which is preliminary data.</text>
</comment>